<dbReference type="InterPro" id="IPR052192">
    <property type="entry name" value="Insect_Ionotropic_Sensory_Rcpt"/>
</dbReference>
<evidence type="ECO:0000256" key="2">
    <source>
        <dbReference type="ARBA" id="ARBA00022475"/>
    </source>
</evidence>
<evidence type="ECO:0000313" key="10">
    <source>
        <dbReference type="EMBL" id="KAA0203187.1"/>
    </source>
</evidence>
<dbReference type="Proteomes" id="UP000711488">
    <property type="component" value="Unassembled WGS sequence"/>
</dbReference>
<evidence type="ECO:0000256" key="9">
    <source>
        <dbReference type="SAM" id="Phobius"/>
    </source>
</evidence>
<evidence type="ECO:0000256" key="8">
    <source>
        <dbReference type="SAM" id="MobiDB-lite"/>
    </source>
</evidence>
<feature type="transmembrane region" description="Helical" evidence="9">
    <location>
        <begin position="550"/>
        <end position="570"/>
    </location>
</feature>
<protein>
    <submittedName>
        <fullName evidence="10">Ionotropic receptor 204</fullName>
    </submittedName>
</protein>
<keyword evidence="5 9" id="KW-0472">Membrane</keyword>
<dbReference type="Gene3D" id="3.40.190.10">
    <property type="entry name" value="Periplasmic binding protein-like II"/>
    <property type="match status" value="1"/>
</dbReference>
<keyword evidence="2" id="KW-1003">Cell membrane</keyword>
<dbReference type="EMBL" id="JQDR03002211">
    <property type="protein sequence ID" value="KAA0203187.1"/>
    <property type="molecule type" value="Genomic_DNA"/>
</dbReference>
<comment type="caution">
    <text evidence="10">The sequence shown here is derived from an EMBL/GenBank/DDBJ whole genome shotgun (WGS) entry which is preliminary data.</text>
</comment>
<keyword evidence="7" id="KW-0325">Glycoprotein</keyword>
<dbReference type="AlphaFoldDB" id="A0A6A0HF43"/>
<dbReference type="GO" id="GO:0005886">
    <property type="term" value="C:plasma membrane"/>
    <property type="evidence" value="ECO:0007669"/>
    <property type="project" value="UniProtKB-SubCell"/>
</dbReference>
<reference evidence="10" key="2">
    <citation type="journal article" date="2018" name="Environ. Sci. Technol.">
        <title>The Toxicogenome of Hyalella azteca: A Model for Sediment Ecotoxicology and Evolutionary Toxicology.</title>
        <authorList>
            <person name="Poynton H.C."/>
            <person name="Hasenbein S."/>
            <person name="Benoit J.B."/>
            <person name="Sepulveda M.S."/>
            <person name="Poelchau M.F."/>
            <person name="Hughes D.S.T."/>
            <person name="Murali S.C."/>
            <person name="Chen S."/>
            <person name="Glastad K.M."/>
            <person name="Goodisman M.A.D."/>
            <person name="Werren J.H."/>
            <person name="Vineis J.H."/>
            <person name="Bowen J.L."/>
            <person name="Friedrich M."/>
            <person name="Jones J."/>
            <person name="Robertson H.M."/>
            <person name="Feyereisen R."/>
            <person name="Mechler-Hickson A."/>
            <person name="Mathers N."/>
            <person name="Lee C.E."/>
            <person name="Colbourne J.K."/>
            <person name="Biales A."/>
            <person name="Johnston J.S."/>
            <person name="Wellborn G.A."/>
            <person name="Rosendale A.J."/>
            <person name="Cridge A.G."/>
            <person name="Munoz-Torres M.C."/>
            <person name="Bain P.A."/>
            <person name="Manny A.R."/>
            <person name="Major K.M."/>
            <person name="Lambert F.N."/>
            <person name="Vulpe C.D."/>
            <person name="Tuck P."/>
            <person name="Blalock B.J."/>
            <person name="Lin Y.Y."/>
            <person name="Smith M.E."/>
            <person name="Ochoa-Acuna H."/>
            <person name="Chen M.M."/>
            <person name="Childers C.P."/>
            <person name="Qu J."/>
            <person name="Dugan S."/>
            <person name="Lee S.L."/>
            <person name="Chao H."/>
            <person name="Dinh H."/>
            <person name="Han Y."/>
            <person name="Doddapaneni H."/>
            <person name="Worley K.C."/>
            <person name="Muzny D.M."/>
            <person name="Gibbs R.A."/>
            <person name="Richards S."/>
        </authorList>
    </citation>
    <scope>NUCLEOTIDE SEQUENCE</scope>
    <source>
        <strain evidence="10">HAZT.00-mixed</strain>
        <tissue evidence="10">Whole organism</tissue>
    </source>
</reference>
<keyword evidence="3 9" id="KW-0812">Transmembrane</keyword>
<evidence type="ECO:0000256" key="6">
    <source>
        <dbReference type="ARBA" id="ARBA00023170"/>
    </source>
</evidence>
<sequence length="615" mass="69391">MIWYLFCATQKYPESARARFQHAVLTPRGNYSLRTVLYWPRDALTSPIRVSDGPLMPSLTELQGVPLKIAIAQVLTKYELILNRIHYIIKFMKHCLMNFLLTNDRHCSLMSPKILLARQGQREVGLGTSSPKQDRLGGYLGSLIHLIADSANFTPRVVQDKSVGKRLDNGSFTGVIGRLQRRRLAETTARDGFLDVFATPDDAVHNEGARVQTRSLHLDERLQDRGLSSFSVLQRRLPAMDFSTFLQRQTTRFITKVPAYKRDPFILINVFNIEVWLTMIFITGSGFVILAIFLGPCGESELSTEAETTDGIEYKNINRGKNVMDLPLIEADGSNILYANEKIIAENEPDFHVDCQKDYGFPDFLNFQAGKNIHDSEDKIYHRLSDANRQKEKENKSNHHSKKTKILVNFRKVTQYFNWEKALMFIKVATSQTSGIEIPAVISQTSEAGSFTHGFSAFEGDDSIVGSGDTVRKQCLLKSSRENFMFEFSSLGLTKNSLLSDIINNRIQQLRESGVVAREFNRRFRPTCDAPSLSQAASTALPLEKTEGIFLIWLARVLSACIVFAAEVWISKRASNKLEVKKALVEQGEKIDSDELNEQPSQDEQGDLQASDKSE</sequence>
<dbReference type="PANTHER" id="PTHR42643:SF24">
    <property type="entry name" value="IONOTROPIC RECEPTOR 60A"/>
    <property type="match status" value="1"/>
</dbReference>
<evidence type="ECO:0000256" key="5">
    <source>
        <dbReference type="ARBA" id="ARBA00023136"/>
    </source>
</evidence>
<feature type="region of interest" description="Disordered" evidence="8">
    <location>
        <begin position="591"/>
        <end position="615"/>
    </location>
</feature>
<proteinExistence type="predicted"/>
<organism evidence="10">
    <name type="scientific">Hyalella azteca</name>
    <name type="common">Amphipod</name>
    <dbReference type="NCBI Taxonomy" id="294128"/>
    <lineage>
        <taxon>Eukaryota</taxon>
        <taxon>Metazoa</taxon>
        <taxon>Ecdysozoa</taxon>
        <taxon>Arthropoda</taxon>
        <taxon>Crustacea</taxon>
        <taxon>Multicrustacea</taxon>
        <taxon>Malacostraca</taxon>
        <taxon>Eumalacostraca</taxon>
        <taxon>Peracarida</taxon>
        <taxon>Amphipoda</taxon>
        <taxon>Senticaudata</taxon>
        <taxon>Talitrida</taxon>
        <taxon>Talitroidea</taxon>
        <taxon>Hyalellidae</taxon>
        <taxon>Hyalella</taxon>
    </lineage>
</organism>
<evidence type="ECO:0000256" key="7">
    <source>
        <dbReference type="ARBA" id="ARBA00023180"/>
    </source>
</evidence>
<keyword evidence="4 9" id="KW-1133">Transmembrane helix</keyword>
<keyword evidence="6 10" id="KW-0675">Receptor</keyword>
<feature type="transmembrane region" description="Helical" evidence="9">
    <location>
        <begin position="266"/>
        <end position="294"/>
    </location>
</feature>
<gene>
    <name evidence="10" type="ORF">HAZT_HAZT008555</name>
</gene>
<reference evidence="10" key="1">
    <citation type="submission" date="2014-08" db="EMBL/GenBank/DDBJ databases">
        <authorList>
            <person name="Murali S."/>
            <person name="Richards S."/>
            <person name="Bandaranaike D."/>
            <person name="Bellair M."/>
            <person name="Blankenburg K."/>
            <person name="Chao H."/>
            <person name="Dinh H."/>
            <person name="Doddapaneni H."/>
            <person name="Dugan-Rocha S."/>
            <person name="Elkadiri S."/>
            <person name="Gnanaolivu R."/>
            <person name="Hughes D."/>
            <person name="Lee S."/>
            <person name="Li M."/>
            <person name="Ming W."/>
            <person name="Munidasa M."/>
            <person name="Muniz J."/>
            <person name="Nguyen L."/>
            <person name="Osuji N."/>
            <person name="Pu L.-L."/>
            <person name="Puazo M."/>
            <person name="Skinner E."/>
            <person name="Qu C."/>
            <person name="Quiroz J."/>
            <person name="Raj R."/>
            <person name="Weissenberger G."/>
            <person name="Xin Y."/>
            <person name="Zou X."/>
            <person name="Han Y."/>
            <person name="Worley K."/>
            <person name="Muzny D."/>
            <person name="Gibbs R."/>
        </authorList>
    </citation>
    <scope>NUCLEOTIDE SEQUENCE</scope>
    <source>
        <strain evidence="10">HAZT.00-mixed</strain>
        <tissue evidence="10">Whole organism</tissue>
    </source>
</reference>
<evidence type="ECO:0000256" key="4">
    <source>
        <dbReference type="ARBA" id="ARBA00022989"/>
    </source>
</evidence>
<name>A0A6A0HF43_HYAAZ</name>
<evidence type="ECO:0000256" key="3">
    <source>
        <dbReference type="ARBA" id="ARBA00022692"/>
    </source>
</evidence>
<accession>A0A6A0HF43</accession>
<evidence type="ECO:0000256" key="1">
    <source>
        <dbReference type="ARBA" id="ARBA00004651"/>
    </source>
</evidence>
<reference evidence="10" key="3">
    <citation type="submission" date="2019-06" db="EMBL/GenBank/DDBJ databases">
        <authorList>
            <person name="Poynton C."/>
            <person name="Hasenbein S."/>
            <person name="Benoit J.B."/>
            <person name="Sepulveda M.S."/>
            <person name="Poelchau M.F."/>
            <person name="Murali S.C."/>
            <person name="Chen S."/>
            <person name="Glastad K.M."/>
            <person name="Werren J.H."/>
            <person name="Vineis J.H."/>
            <person name="Bowen J.L."/>
            <person name="Friedrich M."/>
            <person name="Jones J."/>
            <person name="Robertson H.M."/>
            <person name="Feyereisen R."/>
            <person name="Mechler-Hickson A."/>
            <person name="Mathers N."/>
            <person name="Lee C.E."/>
            <person name="Colbourne J.K."/>
            <person name="Biales A."/>
            <person name="Johnston J.S."/>
            <person name="Wellborn G.A."/>
            <person name="Rosendale A.J."/>
            <person name="Cridge A.G."/>
            <person name="Munoz-Torres M.C."/>
            <person name="Bain P.A."/>
            <person name="Manny A.R."/>
            <person name="Major K.M."/>
            <person name="Lambert F.N."/>
            <person name="Vulpe C.D."/>
            <person name="Tuck P."/>
            <person name="Blalock B.J."/>
            <person name="Lin Y.-Y."/>
            <person name="Smith M.E."/>
            <person name="Ochoa-Acuna H."/>
            <person name="Chen M.-J.M."/>
            <person name="Childers C.P."/>
            <person name="Qu J."/>
            <person name="Dugan S."/>
            <person name="Lee S.L."/>
            <person name="Chao H."/>
            <person name="Dinh H."/>
            <person name="Han Y."/>
            <person name="Doddapaneni H."/>
            <person name="Worley K.C."/>
            <person name="Muzny D.M."/>
            <person name="Gibbs R.A."/>
            <person name="Richards S."/>
        </authorList>
    </citation>
    <scope>NUCLEOTIDE SEQUENCE</scope>
    <source>
        <strain evidence="10">HAZT.00-mixed</strain>
        <tissue evidence="10">Whole organism</tissue>
    </source>
</reference>
<dbReference type="PANTHER" id="PTHR42643">
    <property type="entry name" value="IONOTROPIC RECEPTOR 20A-RELATED"/>
    <property type="match status" value="1"/>
</dbReference>
<comment type="subcellular location">
    <subcellularLocation>
        <location evidence="1">Cell membrane</location>
        <topology evidence="1">Multi-pass membrane protein</topology>
    </subcellularLocation>
</comment>